<gene>
    <name evidence="2" type="ORF">A7A08_02841</name>
</gene>
<evidence type="ECO:0000313" key="3">
    <source>
        <dbReference type="Proteomes" id="UP000095087"/>
    </source>
</evidence>
<keyword evidence="1" id="KW-0812">Transmembrane</keyword>
<evidence type="ECO:0000256" key="1">
    <source>
        <dbReference type="SAM" id="Phobius"/>
    </source>
</evidence>
<feature type="transmembrane region" description="Helical" evidence="1">
    <location>
        <begin position="103"/>
        <end position="123"/>
    </location>
</feature>
<organism evidence="2 3">
    <name type="scientific">Methyloligella halotolerans</name>
    <dbReference type="NCBI Taxonomy" id="1177755"/>
    <lineage>
        <taxon>Bacteria</taxon>
        <taxon>Pseudomonadati</taxon>
        <taxon>Pseudomonadota</taxon>
        <taxon>Alphaproteobacteria</taxon>
        <taxon>Hyphomicrobiales</taxon>
        <taxon>Hyphomicrobiaceae</taxon>
        <taxon>Methyloligella</taxon>
    </lineage>
</organism>
<proteinExistence type="predicted"/>
<accession>A0A1E2RVD3</accession>
<feature type="transmembrane region" description="Helical" evidence="1">
    <location>
        <begin position="68"/>
        <end position="91"/>
    </location>
</feature>
<dbReference type="STRING" id="1177755.A7A08_02841"/>
<dbReference type="AlphaFoldDB" id="A0A1E2RVD3"/>
<keyword evidence="3" id="KW-1185">Reference proteome</keyword>
<comment type="caution">
    <text evidence="2">The sequence shown here is derived from an EMBL/GenBank/DDBJ whole genome shotgun (WGS) entry which is preliminary data.</text>
</comment>
<dbReference type="Proteomes" id="UP000095087">
    <property type="component" value="Unassembled WGS sequence"/>
</dbReference>
<keyword evidence="1" id="KW-1133">Transmembrane helix</keyword>
<name>A0A1E2RVD3_9HYPH</name>
<keyword evidence="1" id="KW-0472">Membrane</keyword>
<reference evidence="2 3" key="1">
    <citation type="submission" date="2016-07" db="EMBL/GenBank/DDBJ databases">
        <title>Draft genome sequence of Methyloligella halotolerans C2T (VKM B-2706T=CCUG 61687T=DSM 25045T), a halotolerant polyhydroxybutyrate accumulating methylotroph.</title>
        <authorList>
            <person name="Vasilenko O.V."/>
            <person name="Doronina N.V."/>
            <person name="Poroshina M.N."/>
            <person name="Tarlachkov S.V."/>
            <person name="Trotsenko Y.A."/>
        </authorList>
    </citation>
    <scope>NUCLEOTIDE SEQUENCE [LARGE SCALE GENOMIC DNA]</scope>
    <source>
        <strain evidence="2 3">VKM B-2706</strain>
    </source>
</reference>
<evidence type="ECO:0000313" key="2">
    <source>
        <dbReference type="EMBL" id="ODA66194.1"/>
    </source>
</evidence>
<sequence>MVMARLQCRAMRIFRLVCRIAFFSFLTLYVVDGAINLLTESSGVPPEYGCGRYDFGHVRCTGFAGATLLAYVFGFIVAVPLIAFFFSYAILNGKVGLYATDATTWELLSAILIETWLVLAIAYPAVELVRGVRSAINR</sequence>
<protein>
    <submittedName>
        <fullName evidence="2">Uncharacterized protein</fullName>
    </submittedName>
</protein>
<dbReference type="EMBL" id="MASI01000009">
    <property type="protein sequence ID" value="ODA66194.1"/>
    <property type="molecule type" value="Genomic_DNA"/>
</dbReference>